<accession>A0ABU3LZJ1</accession>
<dbReference type="EMBL" id="JAVTLL010000020">
    <property type="protein sequence ID" value="MDT7844655.1"/>
    <property type="molecule type" value="Genomic_DNA"/>
</dbReference>
<sequence>MKSLLTYQDTLFVNFRHFAFPEGSGAGYRWVDVKRFRLAADPPAGRDLLAALIARPEFRDLYDGSGIWQDLRHGRWWADRIGPEAYVPVDAEGANGIVRNWAGGLGPVPAELDARLGETVYEPARRASGRYVLGELPEDARHDYAQVHIEFHELVLVDRALGVLSLVVAADD</sequence>
<comment type="caution">
    <text evidence="1">The sequence shown here is derived from an EMBL/GenBank/DDBJ whole genome shotgun (WGS) entry which is preliminary data.</text>
</comment>
<keyword evidence="2" id="KW-1185">Reference proteome</keyword>
<dbReference type="Proteomes" id="UP001257948">
    <property type="component" value="Unassembled WGS sequence"/>
</dbReference>
<gene>
    <name evidence="1" type="ORF">RQC66_28455</name>
</gene>
<protein>
    <submittedName>
        <fullName evidence="1">Uncharacterized protein</fullName>
    </submittedName>
</protein>
<proteinExistence type="predicted"/>
<evidence type="ECO:0000313" key="2">
    <source>
        <dbReference type="Proteomes" id="UP001257948"/>
    </source>
</evidence>
<evidence type="ECO:0000313" key="1">
    <source>
        <dbReference type="EMBL" id="MDT7844655.1"/>
    </source>
</evidence>
<organism evidence="1 2">
    <name type="scientific">Streptomyces justiciae</name>
    <dbReference type="NCBI Taxonomy" id="2780140"/>
    <lineage>
        <taxon>Bacteria</taxon>
        <taxon>Bacillati</taxon>
        <taxon>Actinomycetota</taxon>
        <taxon>Actinomycetes</taxon>
        <taxon>Kitasatosporales</taxon>
        <taxon>Streptomycetaceae</taxon>
        <taxon>Streptomyces</taxon>
    </lineage>
</organism>
<dbReference type="RefSeq" id="WP_314204405.1">
    <property type="nucleotide sequence ID" value="NZ_JAVTLL010000020.1"/>
</dbReference>
<reference evidence="2" key="1">
    <citation type="submission" date="2023-07" db="EMBL/GenBank/DDBJ databases">
        <title>Draft genome sequence of the endophytic actinobacterium Streptomyces justiciae WPN32, a potential antibiotic producer.</title>
        <authorList>
            <person name="Yasawong M."/>
            <person name="Pana W."/>
            <person name="Ganta P."/>
            <person name="Santapan N."/>
            <person name="Songngamsuk T."/>
            <person name="Phatcharaharikarn M."/>
            <person name="Kerdtoob S."/>
            <person name="Nantapong N."/>
        </authorList>
    </citation>
    <scope>NUCLEOTIDE SEQUENCE [LARGE SCALE GENOMIC DNA]</scope>
    <source>
        <strain evidence="2">WPN32</strain>
    </source>
</reference>
<name>A0ABU3LZJ1_9ACTN</name>